<evidence type="ECO:0000256" key="1">
    <source>
        <dbReference type="SAM" id="SignalP"/>
    </source>
</evidence>
<accession>A0A369QDQ6</accession>
<comment type="caution">
    <text evidence="2">The sequence shown here is derived from an EMBL/GenBank/DDBJ whole genome shotgun (WGS) entry which is preliminary data.</text>
</comment>
<keyword evidence="1" id="KW-0732">Signal</keyword>
<name>A0A369QDQ6_9SPHN</name>
<evidence type="ECO:0008006" key="4">
    <source>
        <dbReference type="Google" id="ProtNLM"/>
    </source>
</evidence>
<evidence type="ECO:0000313" key="2">
    <source>
        <dbReference type="EMBL" id="RDC60418.1"/>
    </source>
</evidence>
<reference evidence="2 3" key="1">
    <citation type="submission" date="2018-04" db="EMBL/GenBank/DDBJ databases">
        <title>Altererythrobacter sp. HME9302 genome sequencing and assembly.</title>
        <authorList>
            <person name="Kang H."/>
            <person name="Kim H."/>
            <person name="Joh K."/>
        </authorList>
    </citation>
    <scope>NUCLEOTIDE SEQUENCE [LARGE SCALE GENOMIC DNA]</scope>
    <source>
        <strain evidence="2 3">HME9302</strain>
    </source>
</reference>
<sequence length="177" mass="18083">MTSITSLRSAAILFAGAITLAGCASTAGDYPSLAIRDVERVSGEMPAPADPEPLPAPTAPAASLLDQLASLRAEAASAQRTFAAARPRAERSVAAGGRASTGSDAWAEAQVALADLIAIRSRTAVPLGTLDALFVDAEVEGYSASRELAAISEVRAEAIALVSAQDRTIARLAARIR</sequence>
<feature type="signal peptide" evidence="1">
    <location>
        <begin position="1"/>
        <end position="26"/>
    </location>
</feature>
<keyword evidence="3" id="KW-1185">Reference proteome</keyword>
<dbReference type="AlphaFoldDB" id="A0A369QDQ6"/>
<proteinExistence type="predicted"/>
<evidence type="ECO:0000313" key="3">
    <source>
        <dbReference type="Proteomes" id="UP000253727"/>
    </source>
</evidence>
<protein>
    <recommendedName>
        <fullName evidence="4">DUF4142 domain-containing protein</fullName>
    </recommendedName>
</protein>
<dbReference type="RefSeq" id="WP_115366586.1">
    <property type="nucleotide sequence ID" value="NZ_QBKA01000002.1"/>
</dbReference>
<gene>
    <name evidence="2" type="ORF">HME9302_01625</name>
</gene>
<dbReference type="Proteomes" id="UP000253727">
    <property type="component" value="Unassembled WGS sequence"/>
</dbReference>
<dbReference type="OrthoDB" id="7505503at2"/>
<dbReference type="EMBL" id="QBKA01000002">
    <property type="protein sequence ID" value="RDC60418.1"/>
    <property type="molecule type" value="Genomic_DNA"/>
</dbReference>
<feature type="chain" id="PRO_5016877179" description="DUF4142 domain-containing protein" evidence="1">
    <location>
        <begin position="27"/>
        <end position="177"/>
    </location>
</feature>
<organism evidence="2 3">
    <name type="scientific">Alteripontixanthobacter maritimus</name>
    <dbReference type="NCBI Taxonomy" id="2161824"/>
    <lineage>
        <taxon>Bacteria</taxon>
        <taxon>Pseudomonadati</taxon>
        <taxon>Pseudomonadota</taxon>
        <taxon>Alphaproteobacteria</taxon>
        <taxon>Sphingomonadales</taxon>
        <taxon>Erythrobacteraceae</taxon>
        <taxon>Alteripontixanthobacter</taxon>
    </lineage>
</organism>